<evidence type="ECO:0000313" key="4">
    <source>
        <dbReference type="Proteomes" id="UP000321393"/>
    </source>
</evidence>
<evidence type="ECO:0000259" key="1">
    <source>
        <dbReference type="Pfam" id="PF00078"/>
    </source>
</evidence>
<evidence type="ECO:0000313" key="3">
    <source>
        <dbReference type="EMBL" id="TYK14087.1"/>
    </source>
</evidence>
<dbReference type="PANTHER" id="PTHR31286">
    <property type="entry name" value="GLYCINE-RICH CELL WALL STRUCTURAL PROTEIN 1.8-LIKE"/>
    <property type="match status" value="1"/>
</dbReference>
<dbReference type="GO" id="GO:0003964">
    <property type="term" value="F:RNA-directed DNA polymerase activity"/>
    <property type="evidence" value="ECO:0007669"/>
    <property type="project" value="UniProtKB-KW"/>
</dbReference>
<proteinExistence type="predicted"/>
<evidence type="ECO:0000313" key="5">
    <source>
        <dbReference type="Proteomes" id="UP000321947"/>
    </source>
</evidence>
<reference evidence="4 5" key="1">
    <citation type="submission" date="2019-08" db="EMBL/GenBank/DDBJ databases">
        <title>Draft genome sequences of two oriental melons (Cucumis melo L. var makuwa).</title>
        <authorList>
            <person name="Kwon S.-Y."/>
        </authorList>
    </citation>
    <scope>NUCLEOTIDE SEQUENCE [LARGE SCALE GENOMIC DNA]</scope>
    <source>
        <strain evidence="5">cv. Chang Bougi</strain>
        <strain evidence="4">cv. SW 3</strain>
        <tissue evidence="2">Leaf</tissue>
    </source>
</reference>
<dbReference type="PANTHER" id="PTHR31286:SF165">
    <property type="entry name" value="DUF4283 DOMAIN-CONTAINING PROTEIN"/>
    <property type="match status" value="1"/>
</dbReference>
<feature type="domain" description="Reverse transcriptase" evidence="1">
    <location>
        <begin position="542"/>
        <end position="644"/>
    </location>
</feature>
<dbReference type="InterPro" id="IPR000477">
    <property type="entry name" value="RT_dom"/>
</dbReference>
<dbReference type="Proteomes" id="UP000321947">
    <property type="component" value="Unassembled WGS sequence"/>
</dbReference>
<dbReference type="AlphaFoldDB" id="A0A5A7TVB8"/>
<accession>A0A5A7TVB8</accession>
<comment type="caution">
    <text evidence="2">The sequence shown here is derived from an EMBL/GenBank/DDBJ whole genome shotgun (WGS) entry which is preliminary data.</text>
</comment>
<dbReference type="EMBL" id="SSTD01009625">
    <property type="protein sequence ID" value="TYK14087.1"/>
    <property type="molecule type" value="Genomic_DNA"/>
</dbReference>
<dbReference type="InterPro" id="IPR040256">
    <property type="entry name" value="At4g02000-like"/>
</dbReference>
<organism evidence="2 4">
    <name type="scientific">Cucumis melo var. makuwa</name>
    <name type="common">Oriental melon</name>
    <dbReference type="NCBI Taxonomy" id="1194695"/>
    <lineage>
        <taxon>Eukaryota</taxon>
        <taxon>Viridiplantae</taxon>
        <taxon>Streptophyta</taxon>
        <taxon>Embryophyta</taxon>
        <taxon>Tracheophyta</taxon>
        <taxon>Spermatophyta</taxon>
        <taxon>Magnoliopsida</taxon>
        <taxon>eudicotyledons</taxon>
        <taxon>Gunneridae</taxon>
        <taxon>Pentapetalae</taxon>
        <taxon>rosids</taxon>
        <taxon>fabids</taxon>
        <taxon>Cucurbitales</taxon>
        <taxon>Cucurbitaceae</taxon>
        <taxon>Benincaseae</taxon>
        <taxon>Cucumis</taxon>
    </lineage>
</organism>
<protein>
    <submittedName>
        <fullName evidence="2 3">Non-LTR retroelement reverse transcriptase</fullName>
    </submittedName>
</protein>
<keyword evidence="2" id="KW-0548">Nucleotidyltransferase</keyword>
<keyword evidence="2" id="KW-0808">Transferase</keyword>
<sequence>MPTITILENDLICFQVRRAKSVEWILSRGPWNLGGKPMLLRKWTQGIVLESFVFTSVLVWIKLGRIPMELWTEAGLAVVASVVGKPLTLDLATKERRRLSYARVCVELDVDSHMPAEITVNLRGVDFIVLVNYKLKPRKCNLCWAFGHSSGKYPRSVESKVLQEEVVSKIIPGKRDELDSETCGGVVLESFKQLEDGEIRSSPNRPSSQVEKEVDKRDEFTLVTRKKRELVSIRDRGKSLEVTMPNSFGSLFKVGDVDKWALTIVEGSPPPSQVDEGVVALSGIKCKAVFDFLGSSSVGFCCLLETRVREIMWKKNLFSFSTRVVDEQFVAGTLTDLLSSVCVEGEMEDFDLAICDADLVEPSVQGNWFTWTSKHNRRVVSFRFFNHWVEYPSFLEVVSSMWGRYEGVSPLVSLMRNLQHLKSTLCRNFGRHIQSLSDEVHNANKVMDRAQREVKRNLMSDVLSRQSGLATEAFWTAVRLEEASLLNSDGSKVSSHDGVVQLAVNYFSNSLGSQEIGYRELSLVIDDIVQFRWSKECCQALQILADRLRVWLPSFISGNQSAFISGRSIIDNILLCQELVGGYHLYSGKPQCTLKVDLQKAYDSVNWDFLFGLLIAIGTPLKFVSWIRACITSPMFSIMINGSLERFFHGRKGHITSWIHSWTARVLSFAGKLQLVHSVLRSLQVYWASVFILPACVHNEVDKILRLKHHVRMEVGDGSRCRVWLDLWLQGGPILEQAVSPCLSVRDRWIWVPGRQGGFSIARGGVESRDHLFFSRPFGGMFGLGSFRSWLPLIGLGIGGLVVLDLSSGYLEGCEEEVVARSLVSNYLLYLERAESSSPWWLGL</sequence>
<gene>
    <name evidence="3" type="ORF">E5676_scaffold363G00750</name>
    <name evidence="2" type="ORF">E6C27_scaffold754G00780</name>
</gene>
<evidence type="ECO:0000313" key="2">
    <source>
        <dbReference type="EMBL" id="KAA0047412.1"/>
    </source>
</evidence>
<dbReference type="EMBL" id="SSTE01013251">
    <property type="protein sequence ID" value="KAA0047412.1"/>
    <property type="molecule type" value="Genomic_DNA"/>
</dbReference>
<name>A0A5A7TVB8_CUCMM</name>
<dbReference type="Proteomes" id="UP000321393">
    <property type="component" value="Unassembled WGS sequence"/>
</dbReference>
<dbReference type="Pfam" id="PF00078">
    <property type="entry name" value="RVT_1"/>
    <property type="match status" value="1"/>
</dbReference>
<dbReference type="OrthoDB" id="1938625at2759"/>
<keyword evidence="2" id="KW-0695">RNA-directed DNA polymerase</keyword>